<name>A0A095U476_9FLAO</name>
<evidence type="ECO:0000313" key="3">
    <source>
        <dbReference type="EMBL" id="KGD69458.1"/>
    </source>
</evidence>
<protein>
    <recommendedName>
        <fullName evidence="2">Outer membrane protein beta-barrel domain-containing protein</fullName>
    </recommendedName>
</protein>
<sequence length="926" mass="104906">MLKSIYAVLAFLFFTFSFSQNTITLKGKVIDEATKLPIESATVYISSVKDSSVVDYTITDKFGKFNFKIKKIDKPVYLKISFISYEDFKVNLKDVSADQDFDVIALKEAAKNLDEVVIKSEAPPIRIKKDTLEFNASSFKVRPDANVESLLKQLPGVEIDAEGKITVNGKEVNQILVNGKPFFDKDGKIALQNLPSDIINKVQVSDTKTTKEEKTGQAATSNNASINLTIDEKKNKGFFGKVMAGAGSDKRYESSGLANYFKNKTKISVLASSNNINSTGFSMDEIFDNMGGGRSSSVWMNSDGSFGINGRRFGGGSGITRSNMVGINYSDQWAKDLESSGSYFFSNTNSENVNRTNQTNLLPSGNFSTNSTSKTLDERFGHNVNFELEYKIDSLTSIVFEPKFSKATGTYKSNSSQISRDNVDALLNESTSDNSSESDSNNFSNRLTFTRSFKKKGRFLSISAFNENNKSTDENKIQSNTIFYQGTEPDDSRNQLGITNNITDNFNTDFEYSEPITDSLQVKVGTNVRLDKTIRKLNTFDFDGIENEYSLENDLLTMRTSSSTKTVTPRSGIEWNKSKFRVSFDLGTNIIKFDNNSDYLDVKTNLSKDYLLPYISSSFNYRFTKAQSVWLSYNYDYDMPSATQILPIEDLSNPLNTIVGNQNLDLNKYHSLYLNFSNYDYATRSGYGFYSGGNFYTSQVVSSTTFDADRKRTTTYENVSGTSNYWFGFYMNKTIKKDLHTFKYGLRLNNNGNESKGFTDGEMFSSKTLSISPRANFTYEYGELFTINPTYSYTFNKTDFTNYVVNSASNFTHKVNVQVTNYWPKNWIFGNDFGYTYNSNIAEGFKKDFYLWNTSLSYSFFEKKLMAKVKVYDVLNQNLSSTRTITATSIRDEENIVLKRYVMFSLTYKLEKFGAKEKKPSNRFMW</sequence>
<dbReference type="RefSeq" id="WP_035123673.1">
    <property type="nucleotide sequence ID" value="NZ_JRHH01000001.1"/>
</dbReference>
<organism evidence="3 4">
    <name type="scientific">Flavobacterium aquatile LMG 4008 = ATCC 11947</name>
    <dbReference type="NCBI Taxonomy" id="1453498"/>
    <lineage>
        <taxon>Bacteria</taxon>
        <taxon>Pseudomonadati</taxon>
        <taxon>Bacteroidota</taxon>
        <taxon>Flavobacteriia</taxon>
        <taxon>Flavobacteriales</taxon>
        <taxon>Flavobacteriaceae</taxon>
        <taxon>Flavobacterium</taxon>
    </lineage>
</organism>
<dbReference type="OrthoDB" id="1682379at2"/>
<comment type="caution">
    <text evidence="3">The sequence shown here is derived from an EMBL/GenBank/DDBJ whole genome shotgun (WGS) entry which is preliminary data.</text>
</comment>
<dbReference type="Pfam" id="PF13715">
    <property type="entry name" value="CarbopepD_reg_2"/>
    <property type="match status" value="1"/>
</dbReference>
<dbReference type="Proteomes" id="UP000029554">
    <property type="component" value="Unassembled WGS sequence"/>
</dbReference>
<gene>
    <name evidence="3" type="ORF">LG45_01425</name>
</gene>
<evidence type="ECO:0000313" key="4">
    <source>
        <dbReference type="Proteomes" id="UP000029554"/>
    </source>
</evidence>
<dbReference type="InterPro" id="IPR041700">
    <property type="entry name" value="OMP_b-brl_3"/>
</dbReference>
<dbReference type="AlphaFoldDB" id="A0A095U476"/>
<dbReference type="eggNOG" id="COG1629">
    <property type="taxonomic scope" value="Bacteria"/>
</dbReference>
<keyword evidence="4" id="KW-1185">Reference proteome</keyword>
<feature type="chain" id="PRO_5001918942" description="Outer membrane protein beta-barrel domain-containing protein" evidence="1">
    <location>
        <begin position="20"/>
        <end position="926"/>
    </location>
</feature>
<dbReference type="Pfam" id="PF14905">
    <property type="entry name" value="OMP_b-brl_3"/>
    <property type="match status" value="1"/>
</dbReference>
<dbReference type="EMBL" id="JRHH01000001">
    <property type="protein sequence ID" value="KGD69458.1"/>
    <property type="molecule type" value="Genomic_DNA"/>
</dbReference>
<reference evidence="3 4" key="1">
    <citation type="submission" date="2014-09" db="EMBL/GenBank/DDBJ databases">
        <title>Whole Genome Shotgun of Flavobacterium aquatile LMG 4008.</title>
        <authorList>
            <person name="Gale A.N."/>
            <person name="Pipes S.E."/>
            <person name="Newman J.D."/>
        </authorList>
    </citation>
    <scope>NUCLEOTIDE SEQUENCE [LARGE SCALE GENOMIC DNA]</scope>
    <source>
        <strain evidence="3 4">LMG 4008</strain>
    </source>
</reference>
<dbReference type="SUPFAM" id="SSF56935">
    <property type="entry name" value="Porins"/>
    <property type="match status" value="1"/>
</dbReference>
<accession>A0A095U476</accession>
<dbReference type="STRING" id="1453498.LG45_01425"/>
<proteinExistence type="predicted"/>
<feature type="signal peptide" evidence="1">
    <location>
        <begin position="1"/>
        <end position="19"/>
    </location>
</feature>
<dbReference type="InterPro" id="IPR008969">
    <property type="entry name" value="CarboxyPept-like_regulatory"/>
</dbReference>
<dbReference type="SUPFAM" id="SSF49464">
    <property type="entry name" value="Carboxypeptidase regulatory domain-like"/>
    <property type="match status" value="1"/>
</dbReference>
<keyword evidence="1" id="KW-0732">Signal</keyword>
<feature type="domain" description="Outer membrane protein beta-barrel" evidence="2">
    <location>
        <begin position="452"/>
        <end position="795"/>
    </location>
</feature>
<evidence type="ECO:0000256" key="1">
    <source>
        <dbReference type="SAM" id="SignalP"/>
    </source>
</evidence>
<evidence type="ECO:0000259" key="2">
    <source>
        <dbReference type="Pfam" id="PF14905"/>
    </source>
</evidence>